<protein>
    <recommendedName>
        <fullName evidence="7">Ubiquitin-like protease family profile domain-containing protein</fullName>
    </recommendedName>
</protein>
<feature type="region of interest" description="Disordered" evidence="6">
    <location>
        <begin position="246"/>
        <end position="293"/>
    </location>
</feature>
<dbReference type="PANTHER" id="PTHR46896">
    <property type="entry name" value="SENTRIN-SPECIFIC PROTEASE"/>
    <property type="match status" value="1"/>
</dbReference>
<feature type="region of interest" description="Disordered" evidence="6">
    <location>
        <begin position="477"/>
        <end position="497"/>
    </location>
</feature>
<feature type="region of interest" description="Disordered" evidence="6">
    <location>
        <begin position="673"/>
        <end position="740"/>
    </location>
</feature>
<name>A0AAW0GGG0_9APHY</name>
<sequence>MNLSKTDNDAMSELHTISSGPSKPLPRASGSGLGSTQPVWFNKPTPIPIPSNKRPPGSNPFTSSSMRNTLPRNSGRTGGAPLNNRMANPTVLVSPRDSSNKRRRLDLNQEAGSSTSRFFHPKANSSRTRHSTNHTDRETSPEVIDVDSEDTGVVVGRGKDQGNSDSDDELLITSEASDKAPLRSPQPSTSKLPQDGIHTERLRQKVAKNRPKGDNDDPIEVSPSNDSRNGFGIRPGSVKQLAAVYNQRERPLQPTTTKVIDFSKIPSSTGGVKANMKRNRKNEQLERHPPQPVVRLFSKDDVATSSSFASPSRNKGKTKAKDNIGLVLPVEAWTRGLSRPSSTEQWWLVTNGARGLGVKEGLKLRQSIGFMEIEHMERSSPECMATGLAILKIWFKTRKTDDYEDLKIFKPGSKAQNGCITLKFQTDHKDWDFGSQYEELFDRLGESVKIHIADISGSRGSWEAAINAVQAYDFQESRRPDPALGSSSTHPTDTTKRIRTRATVLDSVPRLTRARQKEIRGPEPESDRRSPDADKLILVYPFSGTGAVNINKGDLRRLRPGEYLNDTLIEFGLKLWLEGVRQDNPTLADQIHVFNSFFYKKISVRNKEQGYQSVRKWTSKIDLFTKKYIIVPINERVHWYLAVICNPEYVLVEPPAKEKILINGPITRKRRRIESPELEYDDPPPPLPPNPDSDTAQSVSRPHSPVPVEEEIIPDSEDERDEAATQSTKKDDDGETNEVENMLQRSCSLHDVATTDSETRTSSPLSAPVLGYPSDADEMDVDSTITPALESNDSISTLLHTEPVPAPEIESSVSAHMTGLPVDTVPPKRFYQSSASRKVGRKMDTTADINMLDVDVDGEPPGDEEVITSNSGEPEPNRTLIFTFDSLGSDHKAAVRTLSKYLQLEAKDKKGRENTSEAMGRPAFVPYQPNYCDCGIYVLHFVQRFMSDPEMYTRLILSKVKKSEYPSADRDRDWGHEIVGGMRDSLTSRVEELSKEWQEFTKEKEAQKKAEAAAAGATADVTTIDDSDDEVIVTSEPKKPTLKERAMRLR</sequence>
<evidence type="ECO:0000256" key="6">
    <source>
        <dbReference type="SAM" id="MobiDB-lite"/>
    </source>
</evidence>
<feature type="region of interest" description="Disordered" evidence="6">
    <location>
        <begin position="753"/>
        <end position="780"/>
    </location>
</feature>
<evidence type="ECO:0000313" key="9">
    <source>
        <dbReference type="Proteomes" id="UP001385951"/>
    </source>
</evidence>
<dbReference type="PANTHER" id="PTHR46896:SF3">
    <property type="entry name" value="FI06413P-RELATED"/>
    <property type="match status" value="1"/>
</dbReference>
<dbReference type="EMBL" id="JASBNA010000007">
    <property type="protein sequence ID" value="KAK7690319.1"/>
    <property type="molecule type" value="Genomic_DNA"/>
</dbReference>
<reference evidence="8 9" key="1">
    <citation type="submission" date="2022-09" db="EMBL/GenBank/DDBJ databases">
        <authorList>
            <person name="Palmer J.M."/>
        </authorList>
    </citation>
    <scope>NUCLEOTIDE SEQUENCE [LARGE SCALE GENOMIC DNA]</scope>
    <source>
        <strain evidence="8 9">DSM 7382</strain>
    </source>
</reference>
<evidence type="ECO:0000256" key="3">
    <source>
        <dbReference type="ARBA" id="ARBA00022670"/>
    </source>
</evidence>
<keyword evidence="9" id="KW-1185">Reference proteome</keyword>
<dbReference type="GO" id="GO:0006508">
    <property type="term" value="P:proteolysis"/>
    <property type="evidence" value="ECO:0007669"/>
    <property type="project" value="UniProtKB-KW"/>
</dbReference>
<evidence type="ECO:0000259" key="7">
    <source>
        <dbReference type="PROSITE" id="PS50600"/>
    </source>
</evidence>
<evidence type="ECO:0000256" key="5">
    <source>
        <dbReference type="ARBA" id="ARBA00022801"/>
    </source>
</evidence>
<dbReference type="Proteomes" id="UP001385951">
    <property type="component" value="Unassembled WGS sequence"/>
</dbReference>
<feature type="compositionally biased region" description="Low complexity" evidence="6">
    <location>
        <begin position="1012"/>
        <end position="1022"/>
    </location>
</feature>
<keyword evidence="5" id="KW-0378">Hydrolase</keyword>
<keyword evidence="4" id="KW-0833">Ubl conjugation pathway</keyword>
<feature type="domain" description="Ubiquitin-like protease family profile" evidence="7">
    <location>
        <begin position="548"/>
        <end position="945"/>
    </location>
</feature>
<dbReference type="GO" id="GO:0005634">
    <property type="term" value="C:nucleus"/>
    <property type="evidence" value="ECO:0007669"/>
    <property type="project" value="TreeGrafter"/>
</dbReference>
<evidence type="ECO:0000313" key="8">
    <source>
        <dbReference type="EMBL" id="KAK7690319.1"/>
    </source>
</evidence>
<evidence type="ECO:0000256" key="4">
    <source>
        <dbReference type="ARBA" id="ARBA00022786"/>
    </source>
</evidence>
<organism evidence="8 9">
    <name type="scientific">Cerrena zonata</name>
    <dbReference type="NCBI Taxonomy" id="2478898"/>
    <lineage>
        <taxon>Eukaryota</taxon>
        <taxon>Fungi</taxon>
        <taxon>Dikarya</taxon>
        <taxon>Basidiomycota</taxon>
        <taxon>Agaricomycotina</taxon>
        <taxon>Agaricomycetes</taxon>
        <taxon>Polyporales</taxon>
        <taxon>Cerrenaceae</taxon>
        <taxon>Cerrena</taxon>
    </lineage>
</organism>
<dbReference type="GO" id="GO:0016926">
    <property type="term" value="P:protein desumoylation"/>
    <property type="evidence" value="ECO:0007669"/>
    <property type="project" value="TreeGrafter"/>
</dbReference>
<feature type="region of interest" description="Disordered" evidence="6">
    <location>
        <begin position="1008"/>
        <end position="1050"/>
    </location>
</feature>
<feature type="compositionally biased region" description="Acidic residues" evidence="6">
    <location>
        <begin position="708"/>
        <end position="721"/>
    </location>
</feature>
<feature type="compositionally biased region" description="Polar residues" evidence="6">
    <location>
        <begin position="59"/>
        <end position="75"/>
    </location>
</feature>
<dbReference type="GO" id="GO:0070139">
    <property type="term" value="F:SUMO-specific endopeptidase activity"/>
    <property type="evidence" value="ECO:0007669"/>
    <property type="project" value="TreeGrafter"/>
</dbReference>
<accession>A0AAW0GGG0</accession>
<dbReference type="InterPro" id="IPR038765">
    <property type="entry name" value="Papain-like_cys_pep_sf"/>
</dbReference>
<evidence type="ECO:0000256" key="1">
    <source>
        <dbReference type="ARBA" id="ARBA00005234"/>
    </source>
</evidence>
<dbReference type="GO" id="GO:0005737">
    <property type="term" value="C:cytoplasm"/>
    <property type="evidence" value="ECO:0007669"/>
    <property type="project" value="TreeGrafter"/>
</dbReference>
<dbReference type="SUPFAM" id="SSF54001">
    <property type="entry name" value="Cysteine proteinases"/>
    <property type="match status" value="1"/>
</dbReference>
<proteinExistence type="inferred from homology"/>
<comment type="caution">
    <text evidence="8">The sequence shown here is derived from an EMBL/GenBank/DDBJ whole genome shotgun (WGS) entry which is preliminary data.</text>
</comment>
<dbReference type="PROSITE" id="PS50600">
    <property type="entry name" value="ULP_PROTEASE"/>
    <property type="match status" value="1"/>
</dbReference>
<comment type="similarity">
    <text evidence="1">Belongs to the peptidase C48 family.</text>
</comment>
<keyword evidence="2" id="KW-0597">Phosphoprotein</keyword>
<dbReference type="InterPro" id="IPR003653">
    <property type="entry name" value="Peptidase_C48_C"/>
</dbReference>
<feature type="compositionally biased region" description="Basic and acidic residues" evidence="6">
    <location>
        <begin position="1036"/>
        <end position="1050"/>
    </location>
</feature>
<dbReference type="InterPro" id="IPR051947">
    <property type="entry name" value="Sentrin-specific_protease"/>
</dbReference>
<feature type="compositionally biased region" description="Acidic residues" evidence="6">
    <location>
        <begin position="854"/>
        <end position="866"/>
    </location>
</feature>
<dbReference type="AlphaFoldDB" id="A0AAW0GGG0"/>
<gene>
    <name evidence="8" type="ORF">QCA50_006976</name>
</gene>
<feature type="compositionally biased region" description="Polar residues" evidence="6">
    <location>
        <begin position="754"/>
        <end position="765"/>
    </location>
</feature>
<feature type="region of interest" description="Disordered" evidence="6">
    <location>
        <begin position="853"/>
        <end position="875"/>
    </location>
</feature>
<evidence type="ECO:0000256" key="2">
    <source>
        <dbReference type="ARBA" id="ARBA00022553"/>
    </source>
</evidence>
<keyword evidence="3" id="KW-0645">Protease</keyword>
<feature type="region of interest" description="Disordered" evidence="6">
    <location>
        <begin position="1"/>
        <end position="234"/>
    </location>
</feature>
<dbReference type="Gene3D" id="3.40.395.10">
    <property type="entry name" value="Adenoviral Proteinase, Chain A"/>
    <property type="match status" value="2"/>
</dbReference>
<dbReference type="Pfam" id="PF02902">
    <property type="entry name" value="Peptidase_C48"/>
    <property type="match status" value="2"/>
</dbReference>